<keyword evidence="2" id="KW-0812">Transmembrane</keyword>
<evidence type="ECO:0000259" key="3">
    <source>
        <dbReference type="Pfam" id="PF26366"/>
    </source>
</evidence>
<comment type="caution">
    <text evidence="4">The sequence shown here is derived from an EMBL/GenBank/DDBJ whole genome shotgun (WGS) entry which is preliminary data.</text>
</comment>
<evidence type="ECO:0000256" key="1">
    <source>
        <dbReference type="SAM" id="MobiDB-lite"/>
    </source>
</evidence>
<name>A0ABY2J9W8_9MICO</name>
<feature type="region of interest" description="Disordered" evidence="1">
    <location>
        <begin position="223"/>
        <end position="253"/>
    </location>
</feature>
<dbReference type="Pfam" id="PF26366">
    <property type="entry name" value="DUF8094"/>
    <property type="match status" value="1"/>
</dbReference>
<accession>A0ABY2J9W8</accession>
<evidence type="ECO:0000256" key="2">
    <source>
        <dbReference type="SAM" id="Phobius"/>
    </source>
</evidence>
<evidence type="ECO:0000313" key="4">
    <source>
        <dbReference type="EMBL" id="TFD01738.1"/>
    </source>
</evidence>
<feature type="region of interest" description="Disordered" evidence="1">
    <location>
        <begin position="109"/>
        <end position="141"/>
    </location>
</feature>
<feature type="compositionally biased region" description="Low complexity" evidence="1">
    <location>
        <begin position="288"/>
        <end position="305"/>
    </location>
</feature>
<keyword evidence="5" id="KW-1185">Reference proteome</keyword>
<sequence length="607" mass="62662">MRFVLAIVAFVLAAAMIVLGIAQRTIFLDPASVSLSASVEDARFAVVEPSALNAVPGSQTITVSGSDTVFLAYGRTDDVKAWLGDEPYVDIRKDKDTVALSSTLIDPATEAESAAESESGSAAPADSAAESETVTNPEGSDLWLQEFTAENTLTTTLKVPDGISLIVASDGTASAPTDVSLSWPTDNSTPWAGPLIVGGAAVGLIGLIIYLLALLHLRRSRGPRRNLPRGPRMPRLPRVPRPKAIKPSQINGSGKSIARSTVAMPLILVSGLVLSGCSADFWPATSAPDAATSGTPTPTDTAGPAQDVPPPAVTVPQLERIVADIASLTADADANLNADILATRFTGPALEKRLANYKIRGADPAIAALPALPTSPLRLTLPQQSSTWPRVVMTVLQDEADTAAAPTALVLRQESPRADYLVEYMIQLEAAATVPKVAPATIGAPIIAPDSTFLLLSPDQVAAAYADVLQLGEASPSYALFEAEGDSFRTQVTELKTSRQAGLPSTASIEFGAAAGTGRTVALATNDSGSIVAVSLTETETVKPVDAGATVSPEGASKALSGITATAKGITSTYGDQLLFHVPAAGSNEKIVFLGFSQGLISSTELP</sequence>
<feature type="domain" description="DUF8094" evidence="3">
    <location>
        <begin position="311"/>
        <end position="601"/>
    </location>
</feature>
<keyword evidence="2" id="KW-0472">Membrane</keyword>
<feature type="region of interest" description="Disordered" evidence="1">
    <location>
        <begin position="288"/>
        <end position="309"/>
    </location>
</feature>
<organism evidence="4 5">
    <name type="scientific">Cryobacterium sandaracinum</name>
    <dbReference type="NCBI Taxonomy" id="1259247"/>
    <lineage>
        <taxon>Bacteria</taxon>
        <taxon>Bacillati</taxon>
        <taxon>Actinomycetota</taxon>
        <taxon>Actinomycetes</taxon>
        <taxon>Micrococcales</taxon>
        <taxon>Microbacteriaceae</taxon>
        <taxon>Cryobacterium</taxon>
    </lineage>
</organism>
<feature type="transmembrane region" description="Helical" evidence="2">
    <location>
        <begin position="191"/>
        <end position="215"/>
    </location>
</feature>
<dbReference type="InterPro" id="IPR058407">
    <property type="entry name" value="DUF8094"/>
</dbReference>
<gene>
    <name evidence="4" type="ORF">E3T25_11090</name>
</gene>
<evidence type="ECO:0000313" key="5">
    <source>
        <dbReference type="Proteomes" id="UP000297851"/>
    </source>
</evidence>
<reference evidence="4 5" key="1">
    <citation type="submission" date="2019-03" db="EMBL/GenBank/DDBJ databases">
        <title>Genomics of glacier-inhabiting Cryobacterium strains.</title>
        <authorList>
            <person name="Liu Q."/>
            <person name="Xin Y.-H."/>
        </authorList>
    </citation>
    <scope>NUCLEOTIDE SEQUENCE [LARGE SCALE GENOMIC DNA]</scope>
    <source>
        <strain evidence="4 5">TMT2-16</strain>
    </source>
</reference>
<keyword evidence="2" id="KW-1133">Transmembrane helix</keyword>
<feature type="compositionally biased region" description="Low complexity" evidence="1">
    <location>
        <begin position="109"/>
        <end position="132"/>
    </location>
</feature>
<protein>
    <recommendedName>
        <fullName evidence="3">DUF8094 domain-containing protein</fullName>
    </recommendedName>
</protein>
<proteinExistence type="predicted"/>
<dbReference type="Proteomes" id="UP000297851">
    <property type="component" value="Unassembled WGS sequence"/>
</dbReference>
<dbReference type="EMBL" id="SOGO01000031">
    <property type="protein sequence ID" value="TFD01738.1"/>
    <property type="molecule type" value="Genomic_DNA"/>
</dbReference>